<dbReference type="GO" id="GO:0050454">
    <property type="term" value="F:coenzyme F420 hydrogenase activity"/>
    <property type="evidence" value="ECO:0007669"/>
    <property type="project" value="UniProtKB-EC"/>
</dbReference>
<dbReference type="PROSITE" id="PS51379">
    <property type="entry name" value="4FE4S_FER_2"/>
    <property type="match status" value="1"/>
</dbReference>
<evidence type="ECO:0000256" key="1">
    <source>
        <dbReference type="ARBA" id="ARBA00001974"/>
    </source>
</evidence>
<evidence type="ECO:0000256" key="3">
    <source>
        <dbReference type="ARBA" id="ARBA00023002"/>
    </source>
</evidence>
<dbReference type="PROSITE" id="PS00198">
    <property type="entry name" value="4FE4S_FER_1"/>
    <property type="match status" value="1"/>
</dbReference>
<protein>
    <submittedName>
        <fullName evidence="8">Coenzyme F420 hydrogenase beta subunit FrhB</fullName>
        <ecNumber evidence="8">1.12.98.1</ecNumber>
    </submittedName>
</protein>
<dbReference type="PANTHER" id="PTHR31332:SF6">
    <property type="entry name" value="FORMATE DEHYDROGENASE SUBUNIT BETA"/>
    <property type="match status" value="1"/>
</dbReference>
<sequence length="491" mass="52729">MHAFYRSSFKDMMNDVVAAGACCECGSCVAVCPHGIIRYVDGKPERASKTPAPFDKCGVSEGIGCDVCAAVCPRLWPREPHLRGVAFSDDRGYEGIFGVYRHIFVARTRDQDVLGRAQDGGVVTALLAWAREAGHIDGAVVAAVGEQDEPCFPTPKLATTVEQIRASAGSWYTYCPNTLALSEAKERNLGRLAFVGVPCQITPLRKMVHTDAGMLLKAGKKPHVVARQREFMRDPAGRVAFAVGLFCTEVFTPALMTERVAERMDIPLSDISKVNVKGEVRIFRKSGAEMGRIPLEEAMGDYQRPACQHCGDFSAEMADISCGGVGTDAATIVVLRTQKGVELWRDFEASGQVDVWPIAEHKKAWSILLRLARQQRERVPQRAAHTGSAPELPGYVPGDDARRGHQMLTEAGKSAEEIAACLAAAYEEAGGSASVSSAPGWVIPGDPGEPAPGEKRRLPPPPHPEQGGGSPSGCMEKHVSAPMDGIATIDL</sequence>
<evidence type="ECO:0000256" key="4">
    <source>
        <dbReference type="ARBA" id="ARBA00023004"/>
    </source>
</evidence>
<dbReference type="InterPro" id="IPR017900">
    <property type="entry name" value="4Fe4S_Fe_S_CS"/>
</dbReference>
<keyword evidence="3 8" id="KW-0560">Oxidoreductase</keyword>
<feature type="region of interest" description="Disordered" evidence="6">
    <location>
        <begin position="379"/>
        <end position="402"/>
    </location>
</feature>
<dbReference type="OrthoDB" id="593768at2"/>
<evidence type="ECO:0000256" key="2">
    <source>
        <dbReference type="ARBA" id="ARBA00022723"/>
    </source>
</evidence>
<accession>A0A2R4BIK2</accession>
<dbReference type="Pfam" id="PF04432">
    <property type="entry name" value="FrhB_FdhB_C"/>
    <property type="match status" value="1"/>
</dbReference>
<keyword evidence="4" id="KW-0408">Iron</keyword>
<organism evidence="8 9">
    <name type="scientific">Thauera aromatica K172</name>
    <dbReference type="NCBI Taxonomy" id="44139"/>
    <lineage>
        <taxon>Bacteria</taxon>
        <taxon>Pseudomonadati</taxon>
        <taxon>Pseudomonadota</taxon>
        <taxon>Betaproteobacteria</taxon>
        <taxon>Rhodocyclales</taxon>
        <taxon>Zoogloeaceae</taxon>
        <taxon>Thauera</taxon>
    </lineage>
</organism>
<evidence type="ECO:0000313" key="8">
    <source>
        <dbReference type="EMBL" id="AVR87146.1"/>
    </source>
</evidence>
<feature type="region of interest" description="Disordered" evidence="6">
    <location>
        <begin position="433"/>
        <end position="491"/>
    </location>
</feature>
<dbReference type="GO" id="GO:0051536">
    <property type="term" value="F:iron-sulfur cluster binding"/>
    <property type="evidence" value="ECO:0007669"/>
    <property type="project" value="UniProtKB-KW"/>
</dbReference>
<evidence type="ECO:0000313" key="9">
    <source>
        <dbReference type="Proteomes" id="UP000241885"/>
    </source>
</evidence>
<dbReference type="Pfam" id="PF04422">
    <property type="entry name" value="FrhB_FdhB_N"/>
    <property type="match status" value="1"/>
</dbReference>
<dbReference type="KEGG" id="tak:Tharo_0195"/>
<dbReference type="GO" id="GO:0046872">
    <property type="term" value="F:metal ion binding"/>
    <property type="evidence" value="ECO:0007669"/>
    <property type="project" value="UniProtKB-KW"/>
</dbReference>
<dbReference type="InterPro" id="IPR017896">
    <property type="entry name" value="4Fe4S_Fe-S-bd"/>
</dbReference>
<dbReference type="AlphaFoldDB" id="A0A2R4BIK2"/>
<dbReference type="GO" id="GO:0052592">
    <property type="term" value="F:oxidoreductase activity, acting on CH or CH2 groups, with an iron-sulfur protein as acceptor"/>
    <property type="evidence" value="ECO:0007669"/>
    <property type="project" value="TreeGrafter"/>
</dbReference>
<feature type="domain" description="4Fe-4S ferredoxin-type" evidence="7">
    <location>
        <begin position="13"/>
        <end position="42"/>
    </location>
</feature>
<dbReference type="InterPro" id="IPR045220">
    <property type="entry name" value="FRHB/FDHB/HCAR-like"/>
</dbReference>
<dbReference type="Gene3D" id="3.30.70.20">
    <property type="match status" value="1"/>
</dbReference>
<evidence type="ECO:0000256" key="5">
    <source>
        <dbReference type="ARBA" id="ARBA00023014"/>
    </source>
</evidence>
<keyword evidence="9" id="KW-1185">Reference proteome</keyword>
<keyword evidence="2" id="KW-0479">Metal-binding</keyword>
<dbReference type="RefSeq" id="WP_107219604.1">
    <property type="nucleotide sequence ID" value="NZ_CP028339.1"/>
</dbReference>
<evidence type="ECO:0000259" key="7">
    <source>
        <dbReference type="PROSITE" id="PS51379"/>
    </source>
</evidence>
<dbReference type="InterPro" id="IPR007525">
    <property type="entry name" value="FrhB_FdhB_C"/>
</dbReference>
<dbReference type="EMBL" id="CP028339">
    <property type="protein sequence ID" value="AVR87146.1"/>
    <property type="molecule type" value="Genomic_DNA"/>
</dbReference>
<comment type="cofactor">
    <cofactor evidence="1">
        <name>FAD</name>
        <dbReference type="ChEBI" id="CHEBI:57692"/>
    </cofactor>
</comment>
<name>A0A2R4BIK2_THAAR</name>
<gene>
    <name evidence="8" type="ORF">Tharo_0195</name>
</gene>
<evidence type="ECO:0000256" key="6">
    <source>
        <dbReference type="SAM" id="MobiDB-lite"/>
    </source>
</evidence>
<dbReference type="PANTHER" id="PTHR31332">
    <property type="entry name" value="7-HYDROXYMETHYL CHLOROPHYLL A REDUCTASE, CHLOROPLASTIC"/>
    <property type="match status" value="1"/>
</dbReference>
<dbReference type="SUPFAM" id="SSF54862">
    <property type="entry name" value="4Fe-4S ferredoxins"/>
    <property type="match status" value="1"/>
</dbReference>
<proteinExistence type="predicted"/>
<dbReference type="InterPro" id="IPR007516">
    <property type="entry name" value="Co_F420_Hydgase/DH_bsu_N"/>
</dbReference>
<dbReference type="Proteomes" id="UP000241885">
    <property type="component" value="Chromosome"/>
</dbReference>
<dbReference type="EC" id="1.12.98.1" evidence="8"/>
<reference evidence="8 9" key="1">
    <citation type="submission" date="2018-03" db="EMBL/GenBank/DDBJ databases">
        <title>Complete genome sequence of Thauera aromatica, a model organism for studying aromatic compound degradation under denitrifying conditions.</title>
        <authorList>
            <person name="Lo H.-Y."/>
            <person name="Goris T."/>
            <person name="Boll M."/>
            <person name="Mueller J.A."/>
        </authorList>
    </citation>
    <scope>NUCLEOTIDE SEQUENCE [LARGE SCALE GENOMIC DNA]</scope>
    <source>
        <strain evidence="8 9">K172</strain>
    </source>
</reference>
<keyword evidence="5" id="KW-0411">Iron-sulfur</keyword>